<reference evidence="2" key="2">
    <citation type="submission" date="2021-04" db="EMBL/GenBank/DDBJ databases">
        <authorList>
            <person name="Gilroy R."/>
        </authorList>
    </citation>
    <scope>NUCLEOTIDE SEQUENCE</scope>
    <source>
        <strain evidence="2">CHK183-5548</strain>
    </source>
</reference>
<dbReference type="AlphaFoldDB" id="A0A9D2PDI0"/>
<dbReference type="InterPro" id="IPR014975">
    <property type="entry name" value="DUF1836"/>
</dbReference>
<evidence type="ECO:0000313" key="2">
    <source>
        <dbReference type="EMBL" id="HJC48775.1"/>
    </source>
</evidence>
<sequence>MKTNEERLEEMLRHLDRLSHVRASQIPEIPLYMDQVTTFMEEHLKDFKRNEADKVLTKTMINNYAKNNLLPPPDKKKYSKEHMLLLIFIYYYKNLLSISDIETLLAPITENHFQTESPVSLEDIYSEVFSLRDEQKKRLTDDMKQKFEAAESTFSGAPDGEREFLRLFAFISELAFDVYLKKLVIEGLIDQLREENPPAKDKNKKARTRTETRPR</sequence>
<gene>
    <name evidence="2" type="ORF">IAA04_12075</name>
</gene>
<organism evidence="2 3">
    <name type="scientific">Candidatus Lachnoclostridium pullistercoris</name>
    <dbReference type="NCBI Taxonomy" id="2838632"/>
    <lineage>
        <taxon>Bacteria</taxon>
        <taxon>Bacillati</taxon>
        <taxon>Bacillota</taxon>
        <taxon>Clostridia</taxon>
        <taxon>Lachnospirales</taxon>
        <taxon>Lachnospiraceae</taxon>
    </lineage>
</organism>
<dbReference type="Proteomes" id="UP000823883">
    <property type="component" value="Unassembled WGS sequence"/>
</dbReference>
<accession>A0A9D2PDI0</accession>
<name>A0A9D2PDI0_9FIRM</name>
<dbReference type="PANTHER" id="PTHR40056:SF1">
    <property type="entry name" value="DUF1836 DOMAIN-CONTAINING PROTEIN"/>
    <property type="match status" value="1"/>
</dbReference>
<proteinExistence type="predicted"/>
<dbReference type="EMBL" id="DWWL01000078">
    <property type="protein sequence ID" value="HJC48775.1"/>
    <property type="molecule type" value="Genomic_DNA"/>
</dbReference>
<evidence type="ECO:0000256" key="1">
    <source>
        <dbReference type="SAM" id="MobiDB-lite"/>
    </source>
</evidence>
<protein>
    <submittedName>
        <fullName evidence="2">DUF1836 domain-containing protein</fullName>
    </submittedName>
</protein>
<dbReference type="Pfam" id="PF08876">
    <property type="entry name" value="DUF1836"/>
    <property type="match status" value="1"/>
</dbReference>
<comment type="caution">
    <text evidence="2">The sequence shown here is derived from an EMBL/GenBank/DDBJ whole genome shotgun (WGS) entry which is preliminary data.</text>
</comment>
<dbReference type="SUPFAM" id="SSF46955">
    <property type="entry name" value="Putative DNA-binding domain"/>
    <property type="match status" value="1"/>
</dbReference>
<evidence type="ECO:0000313" key="3">
    <source>
        <dbReference type="Proteomes" id="UP000823883"/>
    </source>
</evidence>
<feature type="region of interest" description="Disordered" evidence="1">
    <location>
        <begin position="194"/>
        <end position="215"/>
    </location>
</feature>
<dbReference type="PANTHER" id="PTHR40056">
    <property type="entry name" value="HYPOTHETICAL CYTOSOLIC PROTEIN"/>
    <property type="match status" value="1"/>
</dbReference>
<dbReference type="InterPro" id="IPR009061">
    <property type="entry name" value="DNA-bd_dom_put_sf"/>
</dbReference>
<reference evidence="2" key="1">
    <citation type="journal article" date="2021" name="PeerJ">
        <title>Extensive microbial diversity within the chicken gut microbiome revealed by metagenomics and culture.</title>
        <authorList>
            <person name="Gilroy R."/>
            <person name="Ravi A."/>
            <person name="Getino M."/>
            <person name="Pursley I."/>
            <person name="Horton D.L."/>
            <person name="Alikhan N.F."/>
            <person name="Baker D."/>
            <person name="Gharbi K."/>
            <person name="Hall N."/>
            <person name="Watson M."/>
            <person name="Adriaenssens E.M."/>
            <person name="Foster-Nyarko E."/>
            <person name="Jarju S."/>
            <person name="Secka A."/>
            <person name="Antonio M."/>
            <person name="Oren A."/>
            <person name="Chaudhuri R.R."/>
            <person name="La Ragione R."/>
            <person name="Hildebrand F."/>
            <person name="Pallen M.J."/>
        </authorList>
    </citation>
    <scope>NUCLEOTIDE SEQUENCE</scope>
    <source>
        <strain evidence="2">CHK183-5548</strain>
    </source>
</reference>